<dbReference type="InterPro" id="IPR036322">
    <property type="entry name" value="WD40_repeat_dom_sf"/>
</dbReference>
<keyword evidence="8" id="KW-1185">Reference proteome</keyword>
<feature type="domain" description="Small-subunit processome Utp12" evidence="6">
    <location>
        <begin position="504"/>
        <end position="607"/>
    </location>
</feature>
<dbReference type="EMBL" id="MCFG01000090">
    <property type="protein sequence ID" value="ORX82637.1"/>
    <property type="molecule type" value="Genomic_DNA"/>
</dbReference>
<feature type="region of interest" description="Disordered" evidence="5">
    <location>
        <begin position="416"/>
        <end position="462"/>
    </location>
</feature>
<sequence>MAKKFKKKSNTSFASKISALTNVIEVPPPILASFDKVSDKNSSPPSYLAAVLQAIDQHRLKIWDVKSSSLISEYSPKQVDCRYTSLTWGESLEVTEIESDISLRKKRKSVSTTTTVNHYIALGTEIGDIEIYSLTHGDIIKKLQGGHNSKVVDFVFSDNARKGYSIGTDGYIVEWDINNAIEMNKWLSGVDFVSKLSISNDNKILYVAGQSISLFDLESKSLIKTYPGHATDIRQIVLSDNNTFITVADQDRFISIWGQSNKESDQGKTVSALTMDTMPISVSVNSNNKVLAIGEDGILYLWNNMSSSNEKNDKKKRQKILTKGFDSKLKIYYHDEDNEENNDDGESHLLNIMFASFINSPKNESECQILIGYGSMVRPKFEIISDIVSTSGEFKKDISLSRSLVTNLLQSEVLKKDSKKETSTFTQSKPNAMMSMSLVDDEEREEEEEELKESPEKEKTLEERIKEMEIKSNKQDDSSTKSKKIVIPKGESIQNMLQQAIHSNDQQLLETCLAVTNIKVIRNTLERLPPQYVIPFLNLLKEKIQKKPQRGCYIFDWIRYTIMIHMSYLITVPELTSQLGELYQLLQERSSLMGKLSQLNGRLDLINSQFVTRNQMKISQEAEVVYDEEAEDNSDMEEDEENEEDEEEFGSEDEFYEDGNELDELEANGDIEYLDEDDL</sequence>
<dbReference type="InterPro" id="IPR015943">
    <property type="entry name" value="WD40/YVTN_repeat-like_dom_sf"/>
</dbReference>
<organism evidence="7 8">
    <name type="scientific">Anaeromyces robustus</name>
    <dbReference type="NCBI Taxonomy" id="1754192"/>
    <lineage>
        <taxon>Eukaryota</taxon>
        <taxon>Fungi</taxon>
        <taxon>Fungi incertae sedis</taxon>
        <taxon>Chytridiomycota</taxon>
        <taxon>Chytridiomycota incertae sedis</taxon>
        <taxon>Neocallimastigomycetes</taxon>
        <taxon>Neocallimastigales</taxon>
        <taxon>Neocallimastigaceae</taxon>
        <taxon>Anaeromyces</taxon>
    </lineage>
</organism>
<evidence type="ECO:0000256" key="5">
    <source>
        <dbReference type="SAM" id="MobiDB-lite"/>
    </source>
</evidence>
<evidence type="ECO:0000256" key="1">
    <source>
        <dbReference type="ARBA" id="ARBA00004123"/>
    </source>
</evidence>
<dbReference type="Proteomes" id="UP000193944">
    <property type="component" value="Unassembled WGS sequence"/>
</dbReference>
<proteinExistence type="inferred from homology"/>
<reference evidence="7 8" key="2">
    <citation type="submission" date="2016-08" db="EMBL/GenBank/DDBJ databases">
        <title>Pervasive Adenine N6-methylation of Active Genes in Fungi.</title>
        <authorList>
            <consortium name="DOE Joint Genome Institute"/>
            <person name="Mondo S.J."/>
            <person name="Dannebaum R.O."/>
            <person name="Kuo R.C."/>
            <person name="Labutti K."/>
            <person name="Haridas S."/>
            <person name="Kuo A."/>
            <person name="Salamov A."/>
            <person name="Ahrendt S.R."/>
            <person name="Lipzen A."/>
            <person name="Sullivan W."/>
            <person name="Andreopoulos W.B."/>
            <person name="Clum A."/>
            <person name="Lindquist E."/>
            <person name="Daum C."/>
            <person name="Ramamoorthy G.K."/>
            <person name="Gryganskyi A."/>
            <person name="Culley D."/>
            <person name="Magnuson J.K."/>
            <person name="James T.Y."/>
            <person name="O'Malley M.A."/>
            <person name="Stajich J.E."/>
            <person name="Spatafora J.W."/>
            <person name="Visel A."/>
            <person name="Grigoriev I.V."/>
        </authorList>
    </citation>
    <scope>NUCLEOTIDE SEQUENCE [LARGE SCALE GENOMIC DNA]</scope>
    <source>
        <strain evidence="7 8">S4</strain>
    </source>
</reference>
<dbReference type="OrthoDB" id="30195at2759"/>
<gene>
    <name evidence="7" type="ORF">BCR32DRAFT_267499</name>
</gene>
<comment type="subcellular location">
    <subcellularLocation>
        <location evidence="1">Nucleus</location>
    </subcellularLocation>
</comment>
<dbReference type="PANTHER" id="PTHR44267">
    <property type="entry name" value="WD REPEAT-CONTAINING PROTEIN 43"/>
    <property type="match status" value="1"/>
</dbReference>
<accession>A0A1Y1XA90</accession>
<dbReference type="Gene3D" id="2.130.10.10">
    <property type="entry name" value="YVTN repeat-like/Quinoprotein amine dehydrogenase"/>
    <property type="match status" value="1"/>
</dbReference>
<evidence type="ECO:0000259" key="6">
    <source>
        <dbReference type="Pfam" id="PF04003"/>
    </source>
</evidence>
<keyword evidence="2" id="KW-0539">Nucleus</keyword>
<evidence type="ECO:0000256" key="4">
    <source>
        <dbReference type="PROSITE-ProRule" id="PRU00221"/>
    </source>
</evidence>
<protein>
    <submittedName>
        <fullName evidence="7">NUC189-domain-containing protein</fullName>
    </submittedName>
</protein>
<dbReference type="InterPro" id="IPR052414">
    <property type="entry name" value="U3_snoRNA-assoc_WDR"/>
</dbReference>
<evidence type="ECO:0000313" key="7">
    <source>
        <dbReference type="EMBL" id="ORX82637.1"/>
    </source>
</evidence>
<comment type="similarity">
    <text evidence="3">Belongs to the UTP5 family.</text>
</comment>
<dbReference type="PANTHER" id="PTHR44267:SF1">
    <property type="entry name" value="WD REPEAT-CONTAINING PROTEIN 43"/>
    <property type="match status" value="1"/>
</dbReference>
<dbReference type="AlphaFoldDB" id="A0A1Y1XA90"/>
<feature type="compositionally biased region" description="Basic and acidic residues" evidence="5">
    <location>
        <begin position="452"/>
        <end position="462"/>
    </location>
</feature>
<feature type="compositionally biased region" description="Acidic residues" evidence="5">
    <location>
        <begin position="439"/>
        <end position="451"/>
    </location>
</feature>
<dbReference type="GO" id="GO:0005730">
    <property type="term" value="C:nucleolus"/>
    <property type="evidence" value="ECO:0007669"/>
    <property type="project" value="TreeGrafter"/>
</dbReference>
<dbReference type="Pfam" id="PF00400">
    <property type="entry name" value="WD40"/>
    <property type="match status" value="1"/>
</dbReference>
<evidence type="ECO:0000256" key="3">
    <source>
        <dbReference type="ARBA" id="ARBA00038335"/>
    </source>
</evidence>
<evidence type="ECO:0000256" key="2">
    <source>
        <dbReference type="ARBA" id="ARBA00023242"/>
    </source>
</evidence>
<dbReference type="Pfam" id="PF04003">
    <property type="entry name" value="Utp12"/>
    <property type="match status" value="1"/>
</dbReference>
<dbReference type="PROSITE" id="PS50082">
    <property type="entry name" value="WD_REPEATS_2"/>
    <property type="match status" value="1"/>
</dbReference>
<feature type="region of interest" description="Disordered" evidence="5">
    <location>
        <begin position="626"/>
        <end position="655"/>
    </location>
</feature>
<dbReference type="SUPFAM" id="SSF50978">
    <property type="entry name" value="WD40 repeat-like"/>
    <property type="match status" value="1"/>
</dbReference>
<dbReference type="InterPro" id="IPR001680">
    <property type="entry name" value="WD40_rpt"/>
</dbReference>
<dbReference type="STRING" id="1754192.A0A1Y1XA90"/>
<dbReference type="GO" id="GO:0000462">
    <property type="term" value="P:maturation of SSU-rRNA from tricistronic rRNA transcript (SSU-rRNA, 5.8S rRNA, LSU-rRNA)"/>
    <property type="evidence" value="ECO:0007669"/>
    <property type="project" value="TreeGrafter"/>
</dbReference>
<comment type="caution">
    <text evidence="7">The sequence shown here is derived from an EMBL/GenBank/DDBJ whole genome shotgun (WGS) entry which is preliminary data.</text>
</comment>
<dbReference type="InterPro" id="IPR007148">
    <property type="entry name" value="SSU_processome_Utp12"/>
</dbReference>
<dbReference type="SMART" id="SM00320">
    <property type="entry name" value="WD40"/>
    <property type="match status" value="4"/>
</dbReference>
<feature type="repeat" description="WD" evidence="4">
    <location>
        <begin position="226"/>
        <end position="257"/>
    </location>
</feature>
<keyword evidence="4" id="KW-0853">WD repeat</keyword>
<feature type="region of interest" description="Disordered" evidence="5">
    <location>
        <begin position="660"/>
        <end position="679"/>
    </location>
</feature>
<name>A0A1Y1XA90_9FUNG</name>
<evidence type="ECO:0000313" key="8">
    <source>
        <dbReference type="Proteomes" id="UP000193944"/>
    </source>
</evidence>
<reference evidence="7 8" key="1">
    <citation type="submission" date="2016-08" db="EMBL/GenBank/DDBJ databases">
        <title>A Parts List for Fungal Cellulosomes Revealed by Comparative Genomics.</title>
        <authorList>
            <consortium name="DOE Joint Genome Institute"/>
            <person name="Haitjema C.H."/>
            <person name="Gilmore S.P."/>
            <person name="Henske J.K."/>
            <person name="Solomon K.V."/>
            <person name="De Groot R."/>
            <person name="Kuo A."/>
            <person name="Mondo S.J."/>
            <person name="Salamov A.A."/>
            <person name="Labutti K."/>
            <person name="Zhao Z."/>
            <person name="Chiniquy J."/>
            <person name="Barry K."/>
            <person name="Brewer H.M."/>
            <person name="Purvine S.O."/>
            <person name="Wright A.T."/>
            <person name="Boxma B."/>
            <person name="Van Alen T."/>
            <person name="Hackstein J.H."/>
            <person name="Baker S.E."/>
            <person name="Grigoriev I.V."/>
            <person name="O'Malley M.A."/>
        </authorList>
    </citation>
    <scope>NUCLEOTIDE SEQUENCE [LARGE SCALE GENOMIC DNA]</scope>
    <source>
        <strain evidence="7 8">S4</strain>
    </source>
</reference>